<proteinExistence type="predicted"/>
<feature type="compositionally biased region" description="Polar residues" evidence="1">
    <location>
        <begin position="37"/>
        <end position="54"/>
    </location>
</feature>
<dbReference type="EMBL" id="CAMGYJ010000006">
    <property type="protein sequence ID" value="CAI0429339.1"/>
    <property type="molecule type" value="Genomic_DNA"/>
</dbReference>
<evidence type="ECO:0000313" key="2">
    <source>
        <dbReference type="EMBL" id="CAI0429339.1"/>
    </source>
</evidence>
<name>A0AAV0L3S6_9ROSI</name>
<evidence type="ECO:0000313" key="3">
    <source>
        <dbReference type="Proteomes" id="UP001154282"/>
    </source>
</evidence>
<accession>A0AAV0L3S6</accession>
<organism evidence="2 3">
    <name type="scientific">Linum tenue</name>
    <dbReference type="NCBI Taxonomy" id="586396"/>
    <lineage>
        <taxon>Eukaryota</taxon>
        <taxon>Viridiplantae</taxon>
        <taxon>Streptophyta</taxon>
        <taxon>Embryophyta</taxon>
        <taxon>Tracheophyta</taxon>
        <taxon>Spermatophyta</taxon>
        <taxon>Magnoliopsida</taxon>
        <taxon>eudicotyledons</taxon>
        <taxon>Gunneridae</taxon>
        <taxon>Pentapetalae</taxon>
        <taxon>rosids</taxon>
        <taxon>fabids</taxon>
        <taxon>Malpighiales</taxon>
        <taxon>Linaceae</taxon>
        <taxon>Linum</taxon>
    </lineage>
</organism>
<reference evidence="2" key="1">
    <citation type="submission" date="2022-08" db="EMBL/GenBank/DDBJ databases">
        <authorList>
            <person name="Gutierrez-Valencia J."/>
        </authorList>
    </citation>
    <scope>NUCLEOTIDE SEQUENCE</scope>
</reference>
<gene>
    <name evidence="2" type="ORF">LITE_LOCUS22078</name>
</gene>
<dbReference type="Proteomes" id="UP001154282">
    <property type="component" value="Unassembled WGS sequence"/>
</dbReference>
<keyword evidence="3" id="KW-1185">Reference proteome</keyword>
<comment type="caution">
    <text evidence="2">The sequence shown here is derived from an EMBL/GenBank/DDBJ whole genome shotgun (WGS) entry which is preliminary data.</text>
</comment>
<evidence type="ECO:0000256" key="1">
    <source>
        <dbReference type="SAM" id="MobiDB-lite"/>
    </source>
</evidence>
<sequence>MTRRRDESQDGGNRGKTVAVASDDGSEVLFWNRKNGRTTGNEGEEPASTTTTARGLSGRRVMSEGKKTAAGDSLGLRRRGRRR</sequence>
<dbReference type="AlphaFoldDB" id="A0AAV0L3S6"/>
<protein>
    <submittedName>
        <fullName evidence="2">Uncharacterized protein</fullName>
    </submittedName>
</protein>
<feature type="region of interest" description="Disordered" evidence="1">
    <location>
        <begin position="1"/>
        <end position="83"/>
    </location>
</feature>